<name>A0ABD0LMD8_9CAEN</name>
<organism evidence="1 2">
    <name type="scientific">Batillaria attramentaria</name>
    <dbReference type="NCBI Taxonomy" id="370345"/>
    <lineage>
        <taxon>Eukaryota</taxon>
        <taxon>Metazoa</taxon>
        <taxon>Spiralia</taxon>
        <taxon>Lophotrochozoa</taxon>
        <taxon>Mollusca</taxon>
        <taxon>Gastropoda</taxon>
        <taxon>Caenogastropoda</taxon>
        <taxon>Sorbeoconcha</taxon>
        <taxon>Cerithioidea</taxon>
        <taxon>Batillariidae</taxon>
        <taxon>Batillaria</taxon>
    </lineage>
</organism>
<protein>
    <submittedName>
        <fullName evidence="1">Uncharacterized protein</fullName>
    </submittedName>
</protein>
<gene>
    <name evidence="1" type="ORF">BaRGS_00008102</name>
</gene>
<dbReference type="Proteomes" id="UP001519460">
    <property type="component" value="Unassembled WGS sequence"/>
</dbReference>
<dbReference type="AlphaFoldDB" id="A0ABD0LMD8"/>
<proteinExistence type="predicted"/>
<evidence type="ECO:0000313" key="1">
    <source>
        <dbReference type="EMBL" id="KAK7500527.1"/>
    </source>
</evidence>
<reference evidence="1 2" key="1">
    <citation type="journal article" date="2023" name="Sci. Data">
        <title>Genome assembly of the Korean intertidal mud-creeper Batillaria attramentaria.</title>
        <authorList>
            <person name="Patra A.K."/>
            <person name="Ho P.T."/>
            <person name="Jun S."/>
            <person name="Lee S.J."/>
            <person name="Kim Y."/>
            <person name="Won Y.J."/>
        </authorList>
    </citation>
    <scope>NUCLEOTIDE SEQUENCE [LARGE SCALE GENOMIC DNA]</scope>
    <source>
        <strain evidence="1">Wonlab-2016</strain>
    </source>
</reference>
<comment type="caution">
    <text evidence="1">The sequence shown here is derived from an EMBL/GenBank/DDBJ whole genome shotgun (WGS) entry which is preliminary data.</text>
</comment>
<dbReference type="EMBL" id="JACVVK020000036">
    <property type="protein sequence ID" value="KAK7500527.1"/>
    <property type="molecule type" value="Genomic_DNA"/>
</dbReference>
<feature type="non-terminal residue" evidence="1">
    <location>
        <position position="53"/>
    </location>
</feature>
<accession>A0ABD0LMD8</accession>
<evidence type="ECO:0000313" key="2">
    <source>
        <dbReference type="Proteomes" id="UP001519460"/>
    </source>
</evidence>
<keyword evidence="2" id="KW-1185">Reference proteome</keyword>
<sequence>MYLTSGKEALTPCDIYASCHSPTMERILPHNQSFFTNILAADDNPSLNDNPVS</sequence>